<evidence type="ECO:0000256" key="1">
    <source>
        <dbReference type="ARBA" id="ARBA00023002"/>
    </source>
</evidence>
<dbReference type="GO" id="GO:0016618">
    <property type="term" value="F:hydroxypyruvate reductase [NAD(P)H] activity"/>
    <property type="evidence" value="ECO:0007669"/>
    <property type="project" value="TreeGrafter"/>
</dbReference>
<dbReference type="InterPro" id="IPR050223">
    <property type="entry name" value="D-isomer_2-hydroxyacid_DH"/>
</dbReference>
<dbReference type="PROSITE" id="PS00671">
    <property type="entry name" value="D_2_HYDROXYACID_DH_3"/>
    <property type="match status" value="1"/>
</dbReference>
<dbReference type="SUPFAM" id="SSF51735">
    <property type="entry name" value="NAD(P)-binding Rossmann-fold domains"/>
    <property type="match status" value="1"/>
</dbReference>
<feature type="domain" description="D-isomer specific 2-hydroxyacid dehydrogenase NAD-binding" evidence="4">
    <location>
        <begin position="127"/>
        <end position="302"/>
    </location>
</feature>
<dbReference type="InterPro" id="IPR006140">
    <property type="entry name" value="D-isomer_DH_NAD-bd"/>
</dbReference>
<dbReference type="GO" id="GO:0005829">
    <property type="term" value="C:cytosol"/>
    <property type="evidence" value="ECO:0007669"/>
    <property type="project" value="TreeGrafter"/>
</dbReference>
<dbReference type="InterPro" id="IPR029753">
    <property type="entry name" value="D-isomer_DH_CS"/>
</dbReference>
<dbReference type="InterPro" id="IPR006139">
    <property type="entry name" value="D-isomer_2_OHA_DH_cat_dom"/>
</dbReference>
<protein>
    <recommendedName>
        <fullName evidence="7">Glyoxylate reductase</fullName>
    </recommendedName>
</protein>
<name>A0A0G4IXD5_PLABS</name>
<sequence>MSGAGSARRFGMRVLVTRRLPPGAHGRLVGLAASQGSTFEVDLWDHDAPAIPRGQLLERVRGCHGALVLLTDRVDEELLDAAGPQLAVVSTMSVGFDHIDIGSCRRRAIRIGTTPDVLTDATADLTVGLLIAVLRRFQPAMRAARDGSWGIWSPTWMCGSDLRGKTIGLIGMGRIGAAVADRLAPFKTGPIQYCSRSEKRALPHRFVSLEDLLRTSDIVIVTCALSDDTRALITMAQLTLMKRTAFLINTARGPIVNAHDLALALRQGVIAGAGLDVTDPEPIRPDDPLLSLDNCLILPHVGSATMETREAMANLAIDNLFAALQGRPMPAELRP</sequence>
<proteinExistence type="inferred from homology"/>
<evidence type="ECO:0000259" key="4">
    <source>
        <dbReference type="Pfam" id="PF02826"/>
    </source>
</evidence>
<dbReference type="PANTHER" id="PTHR10996">
    <property type="entry name" value="2-HYDROXYACID DEHYDROGENASE-RELATED"/>
    <property type="match status" value="1"/>
</dbReference>
<dbReference type="Pfam" id="PF00389">
    <property type="entry name" value="2-Hacid_dh"/>
    <property type="match status" value="1"/>
</dbReference>
<dbReference type="SUPFAM" id="SSF52283">
    <property type="entry name" value="Formate/glycerate dehydrogenase catalytic domain-like"/>
    <property type="match status" value="1"/>
</dbReference>
<evidence type="ECO:0000259" key="3">
    <source>
        <dbReference type="Pfam" id="PF00389"/>
    </source>
</evidence>
<evidence type="ECO:0008006" key="7">
    <source>
        <dbReference type="Google" id="ProtNLM"/>
    </source>
</evidence>
<feature type="domain" description="D-isomer specific 2-hydroxyacid dehydrogenase catalytic" evidence="3">
    <location>
        <begin position="39"/>
        <end position="332"/>
    </location>
</feature>
<evidence type="ECO:0000256" key="2">
    <source>
        <dbReference type="RuleBase" id="RU003719"/>
    </source>
</evidence>
<accession>A0A0G4IXD5</accession>
<dbReference type="AlphaFoldDB" id="A0A0G4IXD5"/>
<reference evidence="5 6" key="1">
    <citation type="submission" date="2015-02" db="EMBL/GenBank/DDBJ databases">
        <authorList>
            <person name="Chooi Y.-H."/>
        </authorList>
    </citation>
    <scope>NUCLEOTIDE SEQUENCE [LARGE SCALE GENOMIC DNA]</scope>
    <source>
        <strain evidence="5">E3</strain>
    </source>
</reference>
<dbReference type="OMA" id="PHIAWAY"/>
<dbReference type="CDD" id="cd05301">
    <property type="entry name" value="GDH"/>
    <property type="match status" value="1"/>
</dbReference>
<dbReference type="OrthoDB" id="298012at2759"/>
<dbReference type="FunFam" id="3.40.50.720:FF:000026">
    <property type="entry name" value="Glyoxylate/hydroxypyruvate reductase B"/>
    <property type="match status" value="1"/>
</dbReference>
<evidence type="ECO:0000313" key="5">
    <source>
        <dbReference type="EMBL" id="CEP00013.1"/>
    </source>
</evidence>
<dbReference type="Gene3D" id="3.40.50.720">
    <property type="entry name" value="NAD(P)-binding Rossmann-like Domain"/>
    <property type="match status" value="2"/>
</dbReference>
<dbReference type="PANTHER" id="PTHR10996:SF277">
    <property type="entry name" value="GLYOXYLATE REDUCTASE_HYDROXYPYRUVATE REDUCTASE"/>
    <property type="match status" value="1"/>
</dbReference>
<organism evidence="5 6">
    <name type="scientific">Plasmodiophora brassicae</name>
    <name type="common">Clubroot disease agent</name>
    <dbReference type="NCBI Taxonomy" id="37360"/>
    <lineage>
        <taxon>Eukaryota</taxon>
        <taxon>Sar</taxon>
        <taxon>Rhizaria</taxon>
        <taxon>Endomyxa</taxon>
        <taxon>Phytomyxea</taxon>
        <taxon>Plasmodiophorida</taxon>
        <taxon>Plasmodiophoridae</taxon>
        <taxon>Plasmodiophora</taxon>
    </lineage>
</organism>
<dbReference type="Proteomes" id="UP000039324">
    <property type="component" value="Unassembled WGS sequence"/>
</dbReference>
<gene>
    <name evidence="5" type="ORF">PBRA_007747</name>
</gene>
<keyword evidence="6" id="KW-1185">Reference proteome</keyword>
<keyword evidence="1 2" id="KW-0560">Oxidoreductase</keyword>
<comment type="similarity">
    <text evidence="2">Belongs to the D-isomer specific 2-hydroxyacid dehydrogenase family.</text>
</comment>
<dbReference type="Pfam" id="PF02826">
    <property type="entry name" value="2-Hacid_dh_C"/>
    <property type="match status" value="1"/>
</dbReference>
<dbReference type="STRING" id="37360.A0A0G4IXD5"/>
<dbReference type="GO" id="GO:0030267">
    <property type="term" value="F:glyoxylate reductase (NADPH) activity"/>
    <property type="evidence" value="ECO:0007669"/>
    <property type="project" value="TreeGrafter"/>
</dbReference>
<dbReference type="EMBL" id="CDSF01000096">
    <property type="protein sequence ID" value="CEP00013.1"/>
    <property type="molecule type" value="Genomic_DNA"/>
</dbReference>
<dbReference type="GO" id="GO:0051287">
    <property type="term" value="F:NAD binding"/>
    <property type="evidence" value="ECO:0007669"/>
    <property type="project" value="InterPro"/>
</dbReference>
<dbReference type="InterPro" id="IPR036291">
    <property type="entry name" value="NAD(P)-bd_dom_sf"/>
</dbReference>
<evidence type="ECO:0000313" key="6">
    <source>
        <dbReference type="Proteomes" id="UP000039324"/>
    </source>
</evidence>